<gene>
    <name evidence="1" type="ORF">BaRGS_00002759</name>
</gene>
<accession>A0ABD0M475</accession>
<evidence type="ECO:0000313" key="1">
    <source>
        <dbReference type="EMBL" id="KAK7506037.1"/>
    </source>
</evidence>
<name>A0ABD0M475_9CAEN</name>
<sequence length="154" mass="17047">MNSVESKNSLLDGQVGILDYGTDRESREKAVTESVKILFDRTVITFTVTEADPDYDHSHGRKSRNSHVAERHISTTPHLPSRVSLQTDRLTETADLVQPATAQREVRHISHDSVWGSNCGIQDTQSGRTSSSAFCNDVTVVLLAAYSQLFLALF</sequence>
<reference evidence="1 2" key="1">
    <citation type="journal article" date="2023" name="Sci. Data">
        <title>Genome assembly of the Korean intertidal mud-creeper Batillaria attramentaria.</title>
        <authorList>
            <person name="Patra A.K."/>
            <person name="Ho P.T."/>
            <person name="Jun S."/>
            <person name="Lee S.J."/>
            <person name="Kim Y."/>
            <person name="Won Y.J."/>
        </authorList>
    </citation>
    <scope>NUCLEOTIDE SEQUENCE [LARGE SCALE GENOMIC DNA]</scope>
    <source>
        <strain evidence="1">Wonlab-2016</strain>
    </source>
</reference>
<dbReference type="EMBL" id="JACVVK020000008">
    <property type="protein sequence ID" value="KAK7506037.1"/>
    <property type="molecule type" value="Genomic_DNA"/>
</dbReference>
<proteinExistence type="predicted"/>
<dbReference type="Proteomes" id="UP001519460">
    <property type="component" value="Unassembled WGS sequence"/>
</dbReference>
<organism evidence="1 2">
    <name type="scientific">Batillaria attramentaria</name>
    <dbReference type="NCBI Taxonomy" id="370345"/>
    <lineage>
        <taxon>Eukaryota</taxon>
        <taxon>Metazoa</taxon>
        <taxon>Spiralia</taxon>
        <taxon>Lophotrochozoa</taxon>
        <taxon>Mollusca</taxon>
        <taxon>Gastropoda</taxon>
        <taxon>Caenogastropoda</taxon>
        <taxon>Sorbeoconcha</taxon>
        <taxon>Cerithioidea</taxon>
        <taxon>Batillariidae</taxon>
        <taxon>Batillaria</taxon>
    </lineage>
</organism>
<keyword evidence="2" id="KW-1185">Reference proteome</keyword>
<dbReference type="AlphaFoldDB" id="A0ABD0M475"/>
<comment type="caution">
    <text evidence="1">The sequence shown here is derived from an EMBL/GenBank/DDBJ whole genome shotgun (WGS) entry which is preliminary data.</text>
</comment>
<protein>
    <submittedName>
        <fullName evidence="1">Uncharacterized protein</fullName>
    </submittedName>
</protein>
<evidence type="ECO:0000313" key="2">
    <source>
        <dbReference type="Proteomes" id="UP001519460"/>
    </source>
</evidence>